<protein>
    <submittedName>
        <fullName evidence="3">Peptidase M23</fullName>
    </submittedName>
</protein>
<dbReference type="InterPro" id="IPR003646">
    <property type="entry name" value="SH3-like_bac-type"/>
</dbReference>
<dbReference type="SUPFAM" id="SSF51261">
    <property type="entry name" value="Duplicated hybrid motif"/>
    <property type="match status" value="1"/>
</dbReference>
<feature type="domain" description="SH3b" evidence="2">
    <location>
        <begin position="28"/>
        <end position="92"/>
    </location>
</feature>
<dbReference type="PANTHER" id="PTHR21666">
    <property type="entry name" value="PEPTIDASE-RELATED"/>
    <property type="match status" value="1"/>
</dbReference>
<dbReference type="PROSITE" id="PS51781">
    <property type="entry name" value="SH3B"/>
    <property type="match status" value="1"/>
</dbReference>
<accession>A0A0V8GBR5</accession>
<feature type="signal peptide" evidence="1">
    <location>
        <begin position="1"/>
        <end position="21"/>
    </location>
</feature>
<dbReference type="Gene3D" id="2.70.70.10">
    <property type="entry name" value="Glucose Permease (Domain IIA)"/>
    <property type="match status" value="1"/>
</dbReference>
<evidence type="ECO:0000256" key="1">
    <source>
        <dbReference type="SAM" id="SignalP"/>
    </source>
</evidence>
<dbReference type="RefSeq" id="WP_058266063.1">
    <property type="nucleotide sequence ID" value="NZ_FMYN01000007.1"/>
</dbReference>
<reference evidence="3 4" key="1">
    <citation type="journal article" date="2015" name="Int. J. Syst. Evol. Microbiol.">
        <title>Exiguobacterium enclense sp. nov., isolated from sediment.</title>
        <authorList>
            <person name="Dastager S.G."/>
            <person name="Mawlankar R."/>
            <person name="Sonalkar V.V."/>
            <person name="Thorat M.N."/>
            <person name="Mual P."/>
            <person name="Verma A."/>
            <person name="Krishnamurthi S."/>
            <person name="Tang S.K."/>
            <person name="Li W.J."/>
        </authorList>
    </citation>
    <scope>NUCLEOTIDE SEQUENCE [LARGE SCALE GENOMIC DNA]</scope>
    <source>
        <strain evidence="3 4">NIO-1109</strain>
    </source>
</reference>
<dbReference type="EMBL" id="LNQL01000007">
    <property type="protein sequence ID" value="KSU47710.1"/>
    <property type="molecule type" value="Genomic_DNA"/>
</dbReference>
<dbReference type="InterPro" id="IPR050570">
    <property type="entry name" value="Cell_wall_metabolism_enzyme"/>
</dbReference>
<proteinExistence type="predicted"/>
<gene>
    <name evidence="3" type="ORF">AS033_15775</name>
</gene>
<sequence length="239" mass="26127">MKNKVILIASSVLLTTTFSMHSPKVEASSAYKVKVKTDNLRVRTAPSLNYNIVGVTNTGQTFSYLGKKGAWTKVLYKGNTRYIYSSYLKKYKSHVAKKMTYNESLFASPTKGRLTQGYGKSNGAYGYTFHNGVDLAATKGTPVYASASGKVTTSKNSGAYGKHVMISHSLKNQKYVTVYAHMNSLSVKSGQTVSKGMKIGTVGNTGNSFGNHLHFEIHKNSYKYSSYSAANSVNPLNYL</sequence>
<name>A0A0V8GBR5_9BACL</name>
<dbReference type="AlphaFoldDB" id="A0A0V8GBR5"/>
<comment type="caution">
    <text evidence="3">The sequence shown here is derived from an EMBL/GenBank/DDBJ whole genome shotgun (WGS) entry which is preliminary data.</text>
</comment>
<feature type="chain" id="PRO_5038740504" evidence="1">
    <location>
        <begin position="22"/>
        <end position="239"/>
    </location>
</feature>
<keyword evidence="1" id="KW-0732">Signal</keyword>
<dbReference type="Pfam" id="PF08239">
    <property type="entry name" value="SH3_3"/>
    <property type="match status" value="1"/>
</dbReference>
<dbReference type="InterPro" id="IPR016047">
    <property type="entry name" value="M23ase_b-sheet_dom"/>
</dbReference>
<dbReference type="Pfam" id="PF01551">
    <property type="entry name" value="Peptidase_M23"/>
    <property type="match status" value="1"/>
</dbReference>
<evidence type="ECO:0000313" key="4">
    <source>
        <dbReference type="Proteomes" id="UP000053797"/>
    </source>
</evidence>
<organism evidence="3 4">
    <name type="scientific">Exiguobacterium indicum</name>
    <dbReference type="NCBI Taxonomy" id="296995"/>
    <lineage>
        <taxon>Bacteria</taxon>
        <taxon>Bacillati</taxon>
        <taxon>Bacillota</taxon>
        <taxon>Bacilli</taxon>
        <taxon>Bacillales</taxon>
        <taxon>Bacillales Family XII. Incertae Sedis</taxon>
        <taxon>Exiguobacterium</taxon>
    </lineage>
</organism>
<dbReference type="PANTHER" id="PTHR21666:SF270">
    <property type="entry name" value="MUREIN HYDROLASE ACTIVATOR ENVC"/>
    <property type="match status" value="1"/>
</dbReference>
<dbReference type="OrthoDB" id="9805070at2"/>
<evidence type="ECO:0000313" key="3">
    <source>
        <dbReference type="EMBL" id="KSU47710.1"/>
    </source>
</evidence>
<dbReference type="Proteomes" id="UP000053797">
    <property type="component" value="Unassembled WGS sequence"/>
</dbReference>
<dbReference type="Gene3D" id="2.30.30.40">
    <property type="entry name" value="SH3 Domains"/>
    <property type="match status" value="1"/>
</dbReference>
<dbReference type="CDD" id="cd12797">
    <property type="entry name" value="M23_peptidase"/>
    <property type="match status" value="1"/>
</dbReference>
<evidence type="ECO:0000259" key="2">
    <source>
        <dbReference type="PROSITE" id="PS51781"/>
    </source>
</evidence>
<dbReference type="SMART" id="SM00287">
    <property type="entry name" value="SH3b"/>
    <property type="match status" value="1"/>
</dbReference>
<dbReference type="GO" id="GO:0004222">
    <property type="term" value="F:metalloendopeptidase activity"/>
    <property type="evidence" value="ECO:0007669"/>
    <property type="project" value="TreeGrafter"/>
</dbReference>
<dbReference type="InterPro" id="IPR011055">
    <property type="entry name" value="Dup_hybrid_motif"/>
</dbReference>